<evidence type="ECO:0000313" key="1">
    <source>
        <dbReference type="EMBL" id="QHU29761.1"/>
    </source>
</evidence>
<organism evidence="1">
    <name type="scientific">viral metagenome</name>
    <dbReference type="NCBI Taxonomy" id="1070528"/>
    <lineage>
        <taxon>unclassified sequences</taxon>
        <taxon>metagenomes</taxon>
        <taxon>organismal metagenomes</taxon>
    </lineage>
</organism>
<dbReference type="EMBL" id="MN740496">
    <property type="protein sequence ID" value="QHU29761.1"/>
    <property type="molecule type" value="Genomic_DNA"/>
</dbReference>
<proteinExistence type="predicted"/>
<dbReference type="AlphaFoldDB" id="A0A6C0LJB7"/>
<protein>
    <submittedName>
        <fullName evidence="1">Uncharacterized protein</fullName>
    </submittedName>
</protein>
<name>A0A6C0LJB7_9ZZZZ</name>
<reference evidence="1" key="1">
    <citation type="journal article" date="2020" name="Nature">
        <title>Giant virus diversity and host interactions through global metagenomics.</title>
        <authorList>
            <person name="Schulz F."/>
            <person name="Roux S."/>
            <person name="Paez-Espino D."/>
            <person name="Jungbluth S."/>
            <person name="Walsh D.A."/>
            <person name="Denef V.J."/>
            <person name="McMahon K.D."/>
            <person name="Konstantinidis K.T."/>
            <person name="Eloe-Fadrosh E.A."/>
            <person name="Kyrpides N.C."/>
            <person name="Woyke T."/>
        </authorList>
    </citation>
    <scope>NUCLEOTIDE SEQUENCE</scope>
    <source>
        <strain evidence="1">GVMAG-M-3300027804-48</strain>
    </source>
</reference>
<sequence length="118" mass="13852">MPPKYYYFIEDLDVTNDKIPDGVLVRQVTIKNNIINYKKNMYITENKLREMIIEDKSGVKHKPLLVSIKIMNDIKNKNIELSSIPQIIISKKSHFANLLHKKNISQEIILRSLNNIFK</sequence>
<accession>A0A6C0LJB7</accession>